<name>U6MV91_9EIME</name>
<gene>
    <name evidence="4" type="ORF">ENH_00029270</name>
</gene>
<dbReference type="VEuPathDB" id="ToxoDB:ENH_00029270"/>
<keyword evidence="5" id="KW-1185">Reference proteome</keyword>
<evidence type="ECO:0000256" key="2">
    <source>
        <dbReference type="ARBA" id="ARBA00023027"/>
    </source>
</evidence>
<feature type="compositionally biased region" description="Basic residues" evidence="3">
    <location>
        <begin position="155"/>
        <end position="164"/>
    </location>
</feature>
<dbReference type="FunFam" id="3.40.910.10:FF:000010">
    <property type="entry name" value="Deoxyhypusine synthase"/>
    <property type="match status" value="1"/>
</dbReference>
<feature type="compositionally biased region" description="Low complexity" evidence="3">
    <location>
        <begin position="361"/>
        <end position="379"/>
    </location>
</feature>
<dbReference type="GO" id="GO:0005737">
    <property type="term" value="C:cytoplasm"/>
    <property type="evidence" value="ECO:0007669"/>
    <property type="project" value="TreeGrafter"/>
</dbReference>
<accession>U6MV91</accession>
<feature type="compositionally biased region" description="Low complexity" evidence="3">
    <location>
        <begin position="179"/>
        <end position="202"/>
    </location>
</feature>
<feature type="compositionally biased region" description="Low complexity" evidence="3">
    <location>
        <begin position="145"/>
        <end position="154"/>
    </location>
</feature>
<evidence type="ECO:0000256" key="3">
    <source>
        <dbReference type="SAM" id="MobiDB-lite"/>
    </source>
</evidence>
<feature type="region of interest" description="Disordered" evidence="3">
    <location>
        <begin position="1"/>
        <end position="49"/>
    </location>
</feature>
<feature type="region of interest" description="Disordered" evidence="3">
    <location>
        <begin position="176"/>
        <end position="218"/>
    </location>
</feature>
<dbReference type="GeneID" id="25473092"/>
<dbReference type="InterPro" id="IPR029035">
    <property type="entry name" value="DHS-like_NAD/FAD-binding_dom"/>
</dbReference>
<feature type="region of interest" description="Disordered" evidence="3">
    <location>
        <begin position="337"/>
        <end position="379"/>
    </location>
</feature>
<reference evidence="4" key="1">
    <citation type="submission" date="2013-10" db="EMBL/GenBank/DDBJ databases">
        <title>Genomic analysis of the causative agents of coccidiosis in chickens.</title>
        <authorList>
            <person name="Reid A.J."/>
            <person name="Blake D."/>
            <person name="Billington K."/>
            <person name="Browne H."/>
            <person name="Dunn M."/>
            <person name="Hung S."/>
            <person name="Kawahara F."/>
            <person name="Miranda-Saavedra D."/>
            <person name="Mourier T."/>
            <person name="Nagra H."/>
            <person name="Otto T.D."/>
            <person name="Rawlings N."/>
            <person name="Sanchez A."/>
            <person name="Sanders M."/>
            <person name="Subramaniam C."/>
            <person name="Tay Y."/>
            <person name="Dear P."/>
            <person name="Doerig C."/>
            <person name="Gruber A."/>
            <person name="Parkinson J."/>
            <person name="Shirley M."/>
            <person name="Wan K.L."/>
            <person name="Berriman M."/>
            <person name="Tomley F."/>
            <person name="Pain A."/>
        </authorList>
    </citation>
    <scope>NUCLEOTIDE SEQUENCE [LARGE SCALE GENOMIC DNA]</scope>
    <source>
        <strain evidence="4">Houghton</strain>
    </source>
</reference>
<evidence type="ECO:0000256" key="1">
    <source>
        <dbReference type="ARBA" id="ARBA00009892"/>
    </source>
</evidence>
<dbReference type="AlphaFoldDB" id="U6MV91"/>
<dbReference type="PANTHER" id="PTHR11703">
    <property type="entry name" value="DEOXYHYPUSINE SYNTHASE"/>
    <property type="match status" value="1"/>
</dbReference>
<proteinExistence type="inferred from homology"/>
<feature type="region of interest" description="Disordered" evidence="3">
    <location>
        <begin position="142"/>
        <end position="164"/>
    </location>
</feature>
<dbReference type="InterPro" id="IPR002773">
    <property type="entry name" value="Deoxyhypusine_synthase"/>
</dbReference>
<dbReference type="Gene3D" id="3.40.910.10">
    <property type="entry name" value="Deoxyhypusine synthase"/>
    <property type="match status" value="2"/>
</dbReference>
<dbReference type="Pfam" id="PF01916">
    <property type="entry name" value="DS"/>
    <property type="match status" value="2"/>
</dbReference>
<feature type="non-terminal residue" evidence="4">
    <location>
        <position position="559"/>
    </location>
</feature>
<dbReference type="EMBL" id="HG723986">
    <property type="protein sequence ID" value="CDJ67013.1"/>
    <property type="molecule type" value="Genomic_DNA"/>
</dbReference>
<sequence length="559" mass="59058">MSESAPGSSAAAAAAAAAGEENGAADPRPAAADPPTSSSSSSSSSSSIGEVVAPTVYGSTYTTPSSYPAAAAAGAAATAAASAAVLQPSAAVPKNATVVRGCSFSSFPSLLQLTASLLPTGLQATQLGRAIEVVEAMLDWRPPTQQQQQQQQQQRRQRRQRKQQIRQLLAQHNLLRARSSSSPAASFSSSSDLSSSSSSSSSSDEDPPPEPQQQQQQQQQQRCAIWVSFTSNMMSSGVRESLVFLARHKLIAAAVTSGGGIEEDIIKCFGPTLVGSFLLRGPRLRRRGWNRIGNLILPNENYCKFEDWLQPQLDLLLQQQQQRLAAALERCRSSSSSSKALTSSSSSSSRNSSSKDKEETSSSSSKPQQQQQQQQQQQELPCLSEVTMTPSELARALGAALQQHPRREESFLYWCSRNSIPVFCPGITDGSLGDNLYFHHFRNPGLVIDVARDVAAANQLAASCCCSGLLLLGGGAPKHHAANAQLMRGGADFAVYLNSAADFDGSDSGARPDEARSWGKLRAAAAAAKVTADASITFPILVAATFAKRHFMEKGGGGA</sequence>
<evidence type="ECO:0000313" key="5">
    <source>
        <dbReference type="Proteomes" id="UP000030754"/>
    </source>
</evidence>
<feature type="compositionally biased region" description="Low complexity" evidence="3">
    <location>
        <begin position="337"/>
        <end position="352"/>
    </location>
</feature>
<evidence type="ECO:0000313" key="4">
    <source>
        <dbReference type="EMBL" id="CDJ67013.1"/>
    </source>
</evidence>
<dbReference type="PANTHER" id="PTHR11703:SF0">
    <property type="entry name" value="DEOXYHYPUSINE SYNTHASE"/>
    <property type="match status" value="1"/>
</dbReference>
<dbReference type="SUPFAM" id="SSF52467">
    <property type="entry name" value="DHS-like NAD/FAD-binding domain"/>
    <property type="match status" value="2"/>
</dbReference>
<protein>
    <submittedName>
        <fullName evidence="4">Deoxyhypusine synthase, putative</fullName>
    </submittedName>
</protein>
<reference evidence="4" key="2">
    <citation type="submission" date="2013-10" db="EMBL/GenBank/DDBJ databases">
        <authorList>
            <person name="Aslett M."/>
        </authorList>
    </citation>
    <scope>NUCLEOTIDE SEQUENCE [LARGE SCALE GENOMIC DNA]</scope>
    <source>
        <strain evidence="4">Houghton</strain>
    </source>
</reference>
<comment type="similarity">
    <text evidence="1">Belongs to the deoxyhypusine synthase family.</text>
</comment>
<dbReference type="InterPro" id="IPR036982">
    <property type="entry name" value="Deoxyhypusine_synthase_sf"/>
</dbReference>
<feature type="compositionally biased region" description="Low complexity" evidence="3">
    <location>
        <begin position="1"/>
        <end position="47"/>
    </location>
</feature>
<dbReference type="GO" id="GO:0034038">
    <property type="term" value="F:deoxyhypusine synthase activity"/>
    <property type="evidence" value="ECO:0007669"/>
    <property type="project" value="TreeGrafter"/>
</dbReference>
<organism evidence="4 5">
    <name type="scientific">Eimeria necatrix</name>
    <dbReference type="NCBI Taxonomy" id="51315"/>
    <lineage>
        <taxon>Eukaryota</taxon>
        <taxon>Sar</taxon>
        <taxon>Alveolata</taxon>
        <taxon>Apicomplexa</taxon>
        <taxon>Conoidasida</taxon>
        <taxon>Coccidia</taxon>
        <taxon>Eucoccidiorida</taxon>
        <taxon>Eimeriorina</taxon>
        <taxon>Eimeriidae</taxon>
        <taxon>Eimeria</taxon>
    </lineage>
</organism>
<dbReference type="OrthoDB" id="294378at2759"/>
<dbReference type="Proteomes" id="UP000030754">
    <property type="component" value="Unassembled WGS sequence"/>
</dbReference>
<keyword evidence="2" id="KW-0520">NAD</keyword>
<dbReference type="RefSeq" id="XP_013435480.1">
    <property type="nucleotide sequence ID" value="XM_013580026.1"/>
</dbReference>